<keyword evidence="2" id="KW-0472">Membrane</keyword>
<organism evidence="3 4">
    <name type="scientific">Cryobacterium melibiosiphilum</name>
    <dbReference type="NCBI Taxonomy" id="995039"/>
    <lineage>
        <taxon>Bacteria</taxon>
        <taxon>Bacillati</taxon>
        <taxon>Actinomycetota</taxon>
        <taxon>Actinomycetes</taxon>
        <taxon>Micrococcales</taxon>
        <taxon>Microbacteriaceae</taxon>
        <taxon>Cryobacterium</taxon>
    </lineage>
</organism>
<dbReference type="AlphaFoldDB" id="A0A3A5MPI4"/>
<feature type="transmembrane region" description="Helical" evidence="2">
    <location>
        <begin position="175"/>
        <end position="195"/>
    </location>
</feature>
<evidence type="ECO:0000313" key="4">
    <source>
        <dbReference type="Proteomes" id="UP000272015"/>
    </source>
</evidence>
<feature type="transmembrane region" description="Helical" evidence="2">
    <location>
        <begin position="90"/>
        <end position="109"/>
    </location>
</feature>
<feature type="region of interest" description="Disordered" evidence="1">
    <location>
        <begin position="1"/>
        <end position="24"/>
    </location>
</feature>
<dbReference type="RefSeq" id="WP_119970559.1">
    <property type="nucleotide sequence ID" value="NZ_JBHSQA010000004.1"/>
</dbReference>
<dbReference type="EMBL" id="QZVS01000036">
    <property type="protein sequence ID" value="RJT92010.1"/>
    <property type="molecule type" value="Genomic_DNA"/>
</dbReference>
<keyword evidence="2" id="KW-0812">Transmembrane</keyword>
<dbReference type="OrthoDB" id="5124052at2"/>
<dbReference type="Proteomes" id="UP000272015">
    <property type="component" value="Unassembled WGS sequence"/>
</dbReference>
<sequence length="402" mass="42881">MTRALATAPSHAASTRRTASPTQQRLDPLGGLAAWPIVPIVTSVVIVYAVLATVLQSDETHTPFLGALALLCLVAAATTLLVAARPEHAPVTPVATVLIVSLGSAGFLLEQASMWGQNILVQDDFAPVSLGLLLLALGPFRPWKEIVVAALIASVLVGAVVALQTSTLGVVKPAGIFALVALAQLLAPALAGAAYSRQMVRSITEWQDESRRATRVRTTEERDLIAQSVIDQRLGTLGADVLPFLTAVLQRGTVDAADTARAQELAHETRRVFGAHVDSTWLDLVVARERTGLVTRGLTPLLVVADPDLHAPDFTPEERAAIAALLGALCARSGFDPGSLVVRLDRNTVSIEAAFALSSLSLHRLLRPYRSVLGVVFGRVHVQHRHPLLTISFERNDRTTHH</sequence>
<evidence type="ECO:0000256" key="1">
    <source>
        <dbReference type="SAM" id="MobiDB-lite"/>
    </source>
</evidence>
<proteinExistence type="predicted"/>
<accession>A0A3A5MPI4</accession>
<gene>
    <name evidence="3" type="ORF">D6T64_00960</name>
</gene>
<protein>
    <submittedName>
        <fullName evidence="3">Uncharacterized protein</fullName>
    </submittedName>
</protein>
<feature type="compositionally biased region" description="Polar residues" evidence="1">
    <location>
        <begin position="12"/>
        <end position="24"/>
    </location>
</feature>
<name>A0A3A5MPI4_9MICO</name>
<evidence type="ECO:0000256" key="2">
    <source>
        <dbReference type="SAM" id="Phobius"/>
    </source>
</evidence>
<keyword evidence="4" id="KW-1185">Reference proteome</keyword>
<feature type="transmembrane region" description="Helical" evidence="2">
    <location>
        <begin position="32"/>
        <end position="52"/>
    </location>
</feature>
<reference evidence="3 4" key="1">
    <citation type="submission" date="2018-09" db="EMBL/GenBank/DDBJ databases">
        <title>Novel species of Cryobacterium.</title>
        <authorList>
            <person name="Liu Q."/>
            <person name="Xin Y.-H."/>
        </authorList>
    </citation>
    <scope>NUCLEOTIDE SEQUENCE [LARGE SCALE GENOMIC DNA]</scope>
    <source>
        <strain evidence="3 4">Hh39</strain>
    </source>
</reference>
<comment type="caution">
    <text evidence="3">The sequence shown here is derived from an EMBL/GenBank/DDBJ whole genome shotgun (WGS) entry which is preliminary data.</text>
</comment>
<evidence type="ECO:0000313" key="3">
    <source>
        <dbReference type="EMBL" id="RJT92010.1"/>
    </source>
</evidence>
<feature type="transmembrane region" description="Helical" evidence="2">
    <location>
        <begin position="146"/>
        <end position="163"/>
    </location>
</feature>
<feature type="transmembrane region" description="Helical" evidence="2">
    <location>
        <begin position="64"/>
        <end position="84"/>
    </location>
</feature>
<keyword evidence="2" id="KW-1133">Transmembrane helix</keyword>